<keyword evidence="1" id="KW-0808">Transferase</keyword>
<dbReference type="EMBL" id="BKCJ011414003">
    <property type="protein sequence ID" value="GFD31427.1"/>
    <property type="molecule type" value="Genomic_DNA"/>
</dbReference>
<keyword evidence="1" id="KW-0548">Nucleotidyltransferase</keyword>
<keyword evidence="1" id="KW-0695">RNA-directed DNA polymerase</keyword>
<organism evidence="1">
    <name type="scientific">Tanacetum cinerariifolium</name>
    <name type="common">Dalmatian daisy</name>
    <name type="synonym">Chrysanthemum cinerariifolium</name>
    <dbReference type="NCBI Taxonomy" id="118510"/>
    <lineage>
        <taxon>Eukaryota</taxon>
        <taxon>Viridiplantae</taxon>
        <taxon>Streptophyta</taxon>
        <taxon>Embryophyta</taxon>
        <taxon>Tracheophyta</taxon>
        <taxon>Spermatophyta</taxon>
        <taxon>Magnoliopsida</taxon>
        <taxon>eudicotyledons</taxon>
        <taxon>Gunneridae</taxon>
        <taxon>Pentapetalae</taxon>
        <taxon>asterids</taxon>
        <taxon>campanulids</taxon>
        <taxon>Asterales</taxon>
        <taxon>Asteraceae</taxon>
        <taxon>Asteroideae</taxon>
        <taxon>Anthemideae</taxon>
        <taxon>Anthemidinae</taxon>
        <taxon>Tanacetum</taxon>
    </lineage>
</organism>
<comment type="caution">
    <text evidence="1">The sequence shown here is derived from an EMBL/GenBank/DDBJ whole genome shotgun (WGS) entry which is preliminary data.</text>
</comment>
<accession>A0A699V8L2</accession>
<dbReference type="AlphaFoldDB" id="A0A699V8L2"/>
<proteinExistence type="predicted"/>
<dbReference type="GO" id="GO:0003964">
    <property type="term" value="F:RNA-directed DNA polymerase activity"/>
    <property type="evidence" value="ECO:0007669"/>
    <property type="project" value="UniProtKB-KW"/>
</dbReference>
<gene>
    <name evidence="1" type="ORF">Tci_903396</name>
</gene>
<evidence type="ECO:0000313" key="1">
    <source>
        <dbReference type="EMBL" id="GFD31427.1"/>
    </source>
</evidence>
<sequence length="69" mass="7480">MGVNVKDGKIQNAASKLGCLVLKTPLTYLGTKVGENMSRKEAWKEVVDKGPNLLDIDCQGGETFEGYGY</sequence>
<protein>
    <submittedName>
        <fullName evidence="1">RNA-directed DNA polymerase, eukaryota</fullName>
    </submittedName>
</protein>
<name>A0A699V8L2_TANCI</name>
<reference evidence="1" key="1">
    <citation type="journal article" date="2019" name="Sci. Rep.">
        <title>Draft genome of Tanacetum cinerariifolium, the natural source of mosquito coil.</title>
        <authorList>
            <person name="Yamashiro T."/>
            <person name="Shiraishi A."/>
            <person name="Satake H."/>
            <person name="Nakayama K."/>
        </authorList>
    </citation>
    <scope>NUCLEOTIDE SEQUENCE</scope>
</reference>